<dbReference type="AlphaFoldDB" id="A0A9P5LFA6"/>
<keyword evidence="2" id="KW-1185">Reference proteome</keyword>
<sequence>MSSHAGQQTGFAPDEHFEQLPTKYVPSSELLLQVVRNLVGSDHDFRIEMRHNVYNIRSQTEINLAKIVKLCNSPPPSSSPRIEEDSMDIARHESVPKIYIHH</sequence>
<dbReference type="Proteomes" id="UP000722485">
    <property type="component" value="Unassembled WGS sequence"/>
</dbReference>
<gene>
    <name evidence="1" type="ORF">G7Z17_g7892</name>
</gene>
<reference evidence="1" key="1">
    <citation type="submission" date="2020-03" db="EMBL/GenBank/DDBJ databases">
        <title>Draft Genome Sequence of Cylindrodendrum hubeiense.</title>
        <authorList>
            <person name="Buettner E."/>
            <person name="Kellner H."/>
        </authorList>
    </citation>
    <scope>NUCLEOTIDE SEQUENCE</scope>
    <source>
        <strain evidence="1">IHI 201604</strain>
    </source>
</reference>
<organism evidence="1 2">
    <name type="scientific">Cylindrodendrum hubeiense</name>
    <dbReference type="NCBI Taxonomy" id="595255"/>
    <lineage>
        <taxon>Eukaryota</taxon>
        <taxon>Fungi</taxon>
        <taxon>Dikarya</taxon>
        <taxon>Ascomycota</taxon>
        <taxon>Pezizomycotina</taxon>
        <taxon>Sordariomycetes</taxon>
        <taxon>Hypocreomycetidae</taxon>
        <taxon>Hypocreales</taxon>
        <taxon>Nectriaceae</taxon>
        <taxon>Cylindrodendrum</taxon>
    </lineage>
</organism>
<evidence type="ECO:0000313" key="1">
    <source>
        <dbReference type="EMBL" id="KAF7547220.1"/>
    </source>
</evidence>
<evidence type="ECO:0000313" key="2">
    <source>
        <dbReference type="Proteomes" id="UP000722485"/>
    </source>
</evidence>
<dbReference type="EMBL" id="JAANBB010000185">
    <property type="protein sequence ID" value="KAF7547220.1"/>
    <property type="molecule type" value="Genomic_DNA"/>
</dbReference>
<comment type="caution">
    <text evidence="1">The sequence shown here is derived from an EMBL/GenBank/DDBJ whole genome shotgun (WGS) entry which is preliminary data.</text>
</comment>
<dbReference type="OrthoDB" id="3558497at2759"/>
<accession>A0A9P5LFA6</accession>
<proteinExistence type="predicted"/>
<protein>
    <submittedName>
        <fullName evidence="1">Uncharacterized protein</fullName>
    </submittedName>
</protein>
<name>A0A9P5LFA6_9HYPO</name>